<keyword evidence="1" id="KW-0677">Repeat</keyword>
<dbReference type="NCBIfam" id="TIGR00756">
    <property type="entry name" value="PPR"/>
    <property type="match status" value="5"/>
</dbReference>
<dbReference type="Gene3D" id="1.25.40.10">
    <property type="entry name" value="Tetratricopeptide repeat domain"/>
    <property type="match status" value="4"/>
</dbReference>
<dbReference type="Pfam" id="PF13041">
    <property type="entry name" value="PPR_2"/>
    <property type="match status" value="2"/>
</dbReference>
<dbReference type="InterPro" id="IPR023213">
    <property type="entry name" value="CAT-like_dom_sf"/>
</dbReference>
<name>A0A8T0JFX8_PHAAN</name>
<feature type="repeat" description="PPR" evidence="2">
    <location>
        <begin position="256"/>
        <end position="290"/>
    </location>
</feature>
<dbReference type="PANTHER" id="PTHR47942">
    <property type="entry name" value="TETRATRICOPEPTIDE REPEAT (TPR)-LIKE SUPERFAMILY PROTEIN-RELATED"/>
    <property type="match status" value="1"/>
</dbReference>
<feature type="repeat" description="PPR" evidence="2">
    <location>
        <begin position="326"/>
        <end position="360"/>
    </location>
</feature>
<feature type="compositionally biased region" description="Low complexity" evidence="3">
    <location>
        <begin position="26"/>
        <end position="38"/>
    </location>
</feature>
<accession>A0A8T0JFX8</accession>
<dbReference type="Gene3D" id="3.30.559.10">
    <property type="entry name" value="Chloramphenicol acetyltransferase-like domain"/>
    <property type="match status" value="1"/>
</dbReference>
<evidence type="ECO:0000256" key="2">
    <source>
        <dbReference type="PROSITE-ProRule" id="PRU00708"/>
    </source>
</evidence>
<sequence length="655" mass="73281">MSFRSFLFLARFTKQHHRPHLSMRRSPLSSLHVPSCSPHHPPHIDERLVLDQISHLFPIPTSKSQNPVSKPLKPPQPDVKSVDAFLPAEDKLRGVFLQKLKGKAAIETALSNVGADVDISILGKVLNNGNLSGESMVRFFNWAIKQPGVPNDVASYHVIVNALGRRKFFVFMMGVLCDMRKRGIDGDLLMLSIVIDSFVRAGYVSRAIQIFGSMDDLGVRRDTEALNVLLFCLCHRSHVGAANSVLNSVKGKVCFDVGTYNVVVGGWSKIGKVGEVERIMREMEADGVAPDCRTFGFLMESLGRVGRMDEAVKVFCGMKEKNCQPDTAAYNAMIFNFVSVGDFEECMKYYNRMLSDNCEPDLDTFDRIINAFLRVRKVADALQMFDEMLKRGVVPSIGTISTFIKRLCSYGPPYAALVIYKKARKSGCVISMEAYKILLMRLSDVGKCGTLLSIWEEMQECGYSSDLEVYEYIISGLCNVGQLENAVLVMEEALGKRFCPRRLVFSKLSNRLLATKKTEMAYKLFLKIKHARSLENARNYWRGTGNEGLIVKADIEDFLGPASRLLLSKQTIPHYYLSVDACVDELMSLRCKLNSLQEASGGSRISVDLVIKYSEMDSSEMLLHGSTFKGRVQLSDLQLWSKILVSQITKRALSA</sequence>
<dbReference type="Pfam" id="PF01535">
    <property type="entry name" value="PPR"/>
    <property type="match status" value="3"/>
</dbReference>
<dbReference type="EMBL" id="JABFOF010000011">
    <property type="protein sequence ID" value="KAG2372096.1"/>
    <property type="molecule type" value="Genomic_DNA"/>
</dbReference>
<protein>
    <submittedName>
        <fullName evidence="4">Putative pentatricopeptide repeat-containing protein</fullName>
    </submittedName>
</protein>
<dbReference type="PROSITE" id="PS51375">
    <property type="entry name" value="PPR"/>
    <property type="match status" value="6"/>
</dbReference>
<dbReference type="Proteomes" id="UP000743370">
    <property type="component" value="Unassembled WGS sequence"/>
</dbReference>
<feature type="repeat" description="PPR" evidence="2">
    <location>
        <begin position="291"/>
        <end position="325"/>
    </location>
</feature>
<reference evidence="4 5" key="1">
    <citation type="submission" date="2020-05" db="EMBL/GenBank/DDBJ databases">
        <title>Vigna angularis (adzuki bean) Var. LongXiaoDou No. 4 denovo assembly.</title>
        <authorList>
            <person name="Xiang H."/>
        </authorList>
    </citation>
    <scope>NUCLEOTIDE SEQUENCE [LARGE SCALE GENOMIC DNA]</scope>
    <source>
        <tissue evidence="4">Leaf</tissue>
    </source>
</reference>
<dbReference type="InterPro" id="IPR051222">
    <property type="entry name" value="PPR/CCM1_RNA-binding"/>
</dbReference>
<gene>
    <name evidence="4" type="ORF">HKW66_Vig0210360</name>
</gene>
<comment type="caution">
    <text evidence="4">The sequence shown here is derived from an EMBL/GenBank/DDBJ whole genome shotgun (WGS) entry which is preliminary data.</text>
</comment>
<feature type="repeat" description="PPR" evidence="2">
    <location>
        <begin position="466"/>
        <end position="500"/>
    </location>
</feature>
<feature type="repeat" description="PPR" evidence="2">
    <location>
        <begin position="187"/>
        <end position="221"/>
    </location>
</feature>
<dbReference type="InterPro" id="IPR011990">
    <property type="entry name" value="TPR-like_helical_dom_sf"/>
</dbReference>
<dbReference type="PANTHER" id="PTHR47942:SF16">
    <property type="entry name" value="PENTATRICOPEPTIDE REPEAT DOMAIN CONTAINING PROTEIN-RELATED"/>
    <property type="match status" value="1"/>
</dbReference>
<organism evidence="4 5">
    <name type="scientific">Phaseolus angularis</name>
    <name type="common">Azuki bean</name>
    <name type="synonym">Vigna angularis</name>
    <dbReference type="NCBI Taxonomy" id="3914"/>
    <lineage>
        <taxon>Eukaryota</taxon>
        <taxon>Viridiplantae</taxon>
        <taxon>Streptophyta</taxon>
        <taxon>Embryophyta</taxon>
        <taxon>Tracheophyta</taxon>
        <taxon>Spermatophyta</taxon>
        <taxon>Magnoliopsida</taxon>
        <taxon>eudicotyledons</taxon>
        <taxon>Gunneridae</taxon>
        <taxon>Pentapetalae</taxon>
        <taxon>rosids</taxon>
        <taxon>fabids</taxon>
        <taxon>Fabales</taxon>
        <taxon>Fabaceae</taxon>
        <taxon>Papilionoideae</taxon>
        <taxon>50 kb inversion clade</taxon>
        <taxon>NPAAA clade</taxon>
        <taxon>indigoferoid/millettioid clade</taxon>
        <taxon>Phaseoleae</taxon>
        <taxon>Vigna</taxon>
    </lineage>
</organism>
<feature type="repeat" description="PPR" evidence="2">
    <location>
        <begin position="361"/>
        <end position="395"/>
    </location>
</feature>
<evidence type="ECO:0000313" key="4">
    <source>
        <dbReference type="EMBL" id="KAG2372096.1"/>
    </source>
</evidence>
<feature type="region of interest" description="Disordered" evidence="3">
    <location>
        <begin position="19"/>
        <end position="39"/>
    </location>
</feature>
<evidence type="ECO:0000256" key="3">
    <source>
        <dbReference type="SAM" id="MobiDB-lite"/>
    </source>
</evidence>
<dbReference type="InterPro" id="IPR002885">
    <property type="entry name" value="PPR_rpt"/>
</dbReference>
<dbReference type="AlphaFoldDB" id="A0A8T0JFX8"/>
<evidence type="ECO:0000313" key="5">
    <source>
        <dbReference type="Proteomes" id="UP000743370"/>
    </source>
</evidence>
<evidence type="ECO:0000256" key="1">
    <source>
        <dbReference type="ARBA" id="ARBA00022737"/>
    </source>
</evidence>
<proteinExistence type="predicted"/>